<keyword evidence="2" id="KW-0812">Transmembrane</keyword>
<proteinExistence type="predicted"/>
<name>A0A0B7N1P6_9FUNG</name>
<keyword evidence="2" id="KW-0472">Membrane</keyword>
<evidence type="ECO:0000256" key="1">
    <source>
        <dbReference type="SAM" id="MobiDB-lite"/>
    </source>
</evidence>
<feature type="compositionally biased region" description="Basic residues" evidence="1">
    <location>
        <begin position="58"/>
        <end position="76"/>
    </location>
</feature>
<protein>
    <submittedName>
        <fullName evidence="3">Uncharacterized protein</fullName>
    </submittedName>
</protein>
<dbReference type="OrthoDB" id="2259989at2759"/>
<dbReference type="Proteomes" id="UP000054107">
    <property type="component" value="Unassembled WGS sequence"/>
</dbReference>
<gene>
    <name evidence="3" type="primary">PARPA_06155.1 scaffold 21352</name>
</gene>
<dbReference type="EMBL" id="LN727599">
    <property type="protein sequence ID" value="CEP12221.1"/>
    <property type="molecule type" value="Genomic_DNA"/>
</dbReference>
<keyword evidence="2" id="KW-1133">Transmembrane helix</keyword>
<feature type="region of interest" description="Disordered" evidence="1">
    <location>
        <begin position="267"/>
        <end position="290"/>
    </location>
</feature>
<feature type="region of interest" description="Disordered" evidence="1">
    <location>
        <begin position="53"/>
        <end position="76"/>
    </location>
</feature>
<evidence type="ECO:0000256" key="2">
    <source>
        <dbReference type="SAM" id="Phobius"/>
    </source>
</evidence>
<accession>A0A0B7N1P6</accession>
<feature type="transmembrane region" description="Helical" evidence="2">
    <location>
        <begin position="21"/>
        <end position="42"/>
    </location>
</feature>
<sequence length="307" mass="34305">MPDNSNQIDKPKDCKTRGFGLSFCVLLHSHLYWFYSILYIAYHQITLDKKSVSANDRAHKKKAKHSHHHQRHAKRKSLTLKPKAVIIPCTKLKTNTIAKPNPLTEKPVPVVNGESAKDAPFQQKAPLLQALRTFPSSSSKKTLHIHQLIKSHSETVKRSNSTGHIRTRHAAGLLHSEEETSSDESSIRMQSLSISKRDRAIGLLRSTFHRSNSTGHLKQGLDSSFSSEDEGGAVIKKRKRDTIFALTRKFSGRKNVPTAIVAAETTTTTTTDGDQSFETDANKLPLPNNTSRSKLFRNLASWKKGQS</sequence>
<evidence type="ECO:0000313" key="4">
    <source>
        <dbReference type="Proteomes" id="UP000054107"/>
    </source>
</evidence>
<organism evidence="3 4">
    <name type="scientific">Parasitella parasitica</name>
    <dbReference type="NCBI Taxonomy" id="35722"/>
    <lineage>
        <taxon>Eukaryota</taxon>
        <taxon>Fungi</taxon>
        <taxon>Fungi incertae sedis</taxon>
        <taxon>Mucoromycota</taxon>
        <taxon>Mucoromycotina</taxon>
        <taxon>Mucoromycetes</taxon>
        <taxon>Mucorales</taxon>
        <taxon>Mucorineae</taxon>
        <taxon>Mucoraceae</taxon>
        <taxon>Parasitella</taxon>
    </lineage>
</organism>
<reference evidence="3 4" key="1">
    <citation type="submission" date="2014-09" db="EMBL/GenBank/DDBJ databases">
        <authorList>
            <person name="Ellenberger Sabrina"/>
        </authorList>
    </citation>
    <scope>NUCLEOTIDE SEQUENCE [LARGE SCALE GENOMIC DNA]</scope>
    <source>
        <strain evidence="3 4">CBS 412.66</strain>
    </source>
</reference>
<dbReference type="AlphaFoldDB" id="A0A0B7N1P6"/>
<keyword evidence="4" id="KW-1185">Reference proteome</keyword>
<evidence type="ECO:0000313" key="3">
    <source>
        <dbReference type="EMBL" id="CEP12221.1"/>
    </source>
</evidence>